<reference evidence="3" key="1">
    <citation type="submission" date="2019-01" db="EMBL/GenBank/DDBJ databases">
        <title>Draft genome sequences of three monokaryotic isolates of the white-rot basidiomycete fungus Dichomitus squalens.</title>
        <authorList>
            <consortium name="DOE Joint Genome Institute"/>
            <person name="Lopez S.C."/>
            <person name="Andreopoulos B."/>
            <person name="Pangilinan J."/>
            <person name="Lipzen A."/>
            <person name="Riley R."/>
            <person name="Ahrendt S."/>
            <person name="Ng V."/>
            <person name="Barry K."/>
            <person name="Daum C."/>
            <person name="Grigoriev I.V."/>
            <person name="Hilden K.S."/>
            <person name="Makela M.R."/>
            <person name="de Vries R.P."/>
        </authorList>
    </citation>
    <scope>NUCLEOTIDE SEQUENCE [LARGE SCALE GENOMIC DNA]</scope>
    <source>
        <strain evidence="3">OM18370.1</strain>
    </source>
</reference>
<dbReference type="InterPro" id="IPR036047">
    <property type="entry name" value="F-box-like_dom_sf"/>
</dbReference>
<dbReference type="CDD" id="cd09917">
    <property type="entry name" value="F-box_SF"/>
    <property type="match status" value="1"/>
</dbReference>
<feature type="domain" description="F-box" evidence="2">
    <location>
        <begin position="53"/>
        <end position="102"/>
    </location>
</feature>
<dbReference type="AlphaFoldDB" id="A0A4Q9MZW1"/>
<protein>
    <recommendedName>
        <fullName evidence="2">F-box domain-containing protein</fullName>
    </recommendedName>
</protein>
<evidence type="ECO:0000256" key="1">
    <source>
        <dbReference type="SAM" id="MobiDB-lite"/>
    </source>
</evidence>
<dbReference type="EMBL" id="ML143390">
    <property type="protein sequence ID" value="TBU33710.1"/>
    <property type="molecule type" value="Genomic_DNA"/>
</dbReference>
<dbReference type="OrthoDB" id="2322499at2759"/>
<dbReference type="SUPFAM" id="SSF81383">
    <property type="entry name" value="F-box domain"/>
    <property type="match status" value="1"/>
</dbReference>
<dbReference type="Proteomes" id="UP000292957">
    <property type="component" value="Unassembled WGS sequence"/>
</dbReference>
<organism evidence="3">
    <name type="scientific">Dichomitus squalens</name>
    <dbReference type="NCBI Taxonomy" id="114155"/>
    <lineage>
        <taxon>Eukaryota</taxon>
        <taxon>Fungi</taxon>
        <taxon>Dikarya</taxon>
        <taxon>Basidiomycota</taxon>
        <taxon>Agaricomycotina</taxon>
        <taxon>Agaricomycetes</taxon>
        <taxon>Polyporales</taxon>
        <taxon>Polyporaceae</taxon>
        <taxon>Dichomitus</taxon>
    </lineage>
</organism>
<gene>
    <name evidence="3" type="ORF">BD311DRAFT_747817</name>
</gene>
<name>A0A4Q9MZW1_9APHY</name>
<dbReference type="InterPro" id="IPR001810">
    <property type="entry name" value="F-box_dom"/>
</dbReference>
<evidence type="ECO:0000259" key="2">
    <source>
        <dbReference type="PROSITE" id="PS50181"/>
    </source>
</evidence>
<dbReference type="PROSITE" id="PS50181">
    <property type="entry name" value="FBOX"/>
    <property type="match status" value="1"/>
</dbReference>
<sequence length="706" mass="81422">MPRAKKARTSEPTTAPESGAEGSTSGATAHGSEKAQTTRSNTRRNIRGRRGGLKDMPNMPIDILIEIFRQMHPRDLLNLARTTKDFRAFLMKRSSAPFWKAARQQVNGLPECPAHLTEPAYANLVFFFHCHECLKPNVKNVIWEFSVRYCSPCKGRLVEHSYRPLPYDMIQEVREVTSVDWGYLNEYRAATTKGSRYKDLHYLNSEAAEFRAKWTSLSTDEEKKTFIAERVEAVKQRKEFADQMCRWQKAQEHFRSQELDTIKEARFEAICKRLADEGWAEELELMDKTELAELSWQKAARKSQKLTDYGWRSIRAELHHYMETVRTKRLDREQHNMLCARLVLFGDALREYQASKLPRTADTDWHPFLSDYAMMPQVREVIEAPPGTAVTKEMLLALCEAQIPALTAKWYDDRKREFAAQIRKKTEAYSELKGLPEDPDCLLSLAIATFRCTSCQFLGMRWPQVLSHRCGRGRSIYGLMFVRDGKDHQYRHAIGRTCMEYRFTHPWSDSKNVFSFNDNLKQTCAVISACGKDPAKVTFEEMEACGVRLLCRGCQNAAHALFKATYCRACEWKNAVSRHEEGPLHWFAANHEPDWVRLDAEHTRQVLRLEASQREKFETSLLASPVTTFGCTQCRFRAIHQAVLEHYATHHGKKTVAFGTDYYIHMDNRPYVPEPIRIYPEGLRDSPEVVDVVKSGRGFTTAAPLF</sequence>
<feature type="compositionally biased region" description="Basic residues" evidence="1">
    <location>
        <begin position="41"/>
        <end position="51"/>
    </location>
</feature>
<proteinExistence type="predicted"/>
<feature type="region of interest" description="Disordered" evidence="1">
    <location>
        <begin position="1"/>
        <end position="54"/>
    </location>
</feature>
<evidence type="ECO:0000313" key="3">
    <source>
        <dbReference type="EMBL" id="TBU33710.1"/>
    </source>
</evidence>
<accession>A0A4Q9MZW1</accession>
<dbReference type="Pfam" id="PF00646">
    <property type="entry name" value="F-box"/>
    <property type="match status" value="1"/>
</dbReference>
<feature type="compositionally biased region" description="Polar residues" evidence="1">
    <location>
        <begin position="10"/>
        <end position="27"/>
    </location>
</feature>